<evidence type="ECO:0000313" key="2">
    <source>
        <dbReference type="Proteomes" id="UP001225598"/>
    </source>
</evidence>
<dbReference type="RefSeq" id="WP_284826189.1">
    <property type="nucleotide sequence ID" value="NZ_CP126969.1"/>
</dbReference>
<organism evidence="1 2">
    <name type="scientific">Corynebacterium breve</name>
    <dbReference type="NCBI Taxonomy" id="3049799"/>
    <lineage>
        <taxon>Bacteria</taxon>
        <taxon>Bacillati</taxon>
        <taxon>Actinomycetota</taxon>
        <taxon>Actinomycetes</taxon>
        <taxon>Mycobacteriales</taxon>
        <taxon>Corynebacteriaceae</taxon>
        <taxon>Corynebacterium</taxon>
    </lineage>
</organism>
<dbReference type="InterPro" id="IPR029063">
    <property type="entry name" value="SAM-dependent_MTases_sf"/>
</dbReference>
<gene>
    <name evidence="1" type="ORF">QP027_04040</name>
</gene>
<name>A0ABY8VHY2_9CORY</name>
<proteinExistence type="predicted"/>
<dbReference type="EMBL" id="CP126969">
    <property type="protein sequence ID" value="WIM68571.1"/>
    <property type="molecule type" value="Genomic_DNA"/>
</dbReference>
<dbReference type="Gene3D" id="3.40.50.150">
    <property type="entry name" value="Vaccinia Virus protein VP39"/>
    <property type="match status" value="1"/>
</dbReference>
<reference evidence="1 2" key="1">
    <citation type="submission" date="2023-05" db="EMBL/GenBank/DDBJ databases">
        <title>Corynebacterium suedekumii sp. nov. and Corynebacterium breve sp. nov. isolated from raw cow's milk.</title>
        <authorList>
            <person name="Baer M.K."/>
            <person name="Mehl L."/>
            <person name="Hellmuth R."/>
            <person name="Marke G."/>
            <person name="Lipski A."/>
        </authorList>
    </citation>
    <scope>NUCLEOTIDE SEQUENCE [LARGE SCALE GENOMIC DNA]</scope>
    <source>
        <strain evidence="1 2">R4</strain>
    </source>
</reference>
<dbReference type="Proteomes" id="UP001225598">
    <property type="component" value="Chromosome"/>
</dbReference>
<accession>A0ABY8VHY2</accession>
<evidence type="ECO:0000313" key="1">
    <source>
        <dbReference type="EMBL" id="WIM68571.1"/>
    </source>
</evidence>
<protein>
    <submittedName>
        <fullName evidence="1">O-methyltransferase</fullName>
    </submittedName>
</protein>
<dbReference type="SUPFAM" id="SSF53335">
    <property type="entry name" value="S-adenosyl-L-methionine-dependent methyltransferases"/>
    <property type="match status" value="1"/>
</dbReference>
<sequence>MSDTAYKAIEEYIVSSTEEAEAIVAARADADEFRLNVPDDMTGRFLSGLAATTSHPDSGGAIAITPAAGLVGLYLLNGLPGKTTVTCIDPEAEHQTRAKAAFRDAGFAPSRGRFLTSNPVDVIHRLAPSSYQLVYADVAPMDLPTIISQAFPLLTPGGALVIADALLDGTLADQTRKDRDTEAAREADALVDTLDDALVVRLPLGAGLTMVVRKA</sequence>
<keyword evidence="2" id="KW-1185">Reference proteome</keyword>